<keyword evidence="3" id="KW-0547">Nucleotide-binding</keyword>
<accession>A0ABQ4JF75</accession>
<dbReference type="InterPro" id="IPR003439">
    <property type="entry name" value="ABC_transporter-like_ATP-bd"/>
</dbReference>
<feature type="domain" description="ABC transporter" evidence="5">
    <location>
        <begin position="22"/>
        <end position="248"/>
    </location>
</feature>
<comment type="caution">
    <text evidence="6">The sequence shown here is derived from an EMBL/GenBank/DDBJ whole genome shotgun (WGS) entry which is preliminary data.</text>
</comment>
<evidence type="ECO:0000313" key="7">
    <source>
        <dbReference type="Proteomes" id="UP000653076"/>
    </source>
</evidence>
<gene>
    <name evidence="6" type="ORF">Vqi01_38930</name>
</gene>
<protein>
    <submittedName>
        <fullName evidence="6">ABC transporter ATP-binding protein</fullName>
    </submittedName>
</protein>
<keyword evidence="2" id="KW-0813">Transport</keyword>
<dbReference type="InterPro" id="IPR003593">
    <property type="entry name" value="AAA+_ATPase"/>
</dbReference>
<dbReference type="SUPFAM" id="SSF52540">
    <property type="entry name" value="P-loop containing nucleoside triphosphate hydrolases"/>
    <property type="match status" value="1"/>
</dbReference>
<name>A0ABQ4JF75_9ACTN</name>
<dbReference type="Gene3D" id="3.40.50.300">
    <property type="entry name" value="P-loop containing nucleotide triphosphate hydrolases"/>
    <property type="match status" value="1"/>
</dbReference>
<evidence type="ECO:0000256" key="4">
    <source>
        <dbReference type="ARBA" id="ARBA00022840"/>
    </source>
</evidence>
<reference evidence="6 7" key="1">
    <citation type="submission" date="2021-01" db="EMBL/GenBank/DDBJ databases">
        <title>Whole genome shotgun sequence of Verrucosispora qiuiae NBRC 106684.</title>
        <authorList>
            <person name="Komaki H."/>
            <person name="Tamura T."/>
        </authorList>
    </citation>
    <scope>NUCLEOTIDE SEQUENCE [LARGE SCALE GENOMIC DNA]</scope>
    <source>
        <strain evidence="6 7">NBRC 106684</strain>
    </source>
</reference>
<dbReference type="Proteomes" id="UP000653076">
    <property type="component" value="Unassembled WGS sequence"/>
</dbReference>
<evidence type="ECO:0000256" key="3">
    <source>
        <dbReference type="ARBA" id="ARBA00022741"/>
    </source>
</evidence>
<evidence type="ECO:0000259" key="5">
    <source>
        <dbReference type="PROSITE" id="PS50893"/>
    </source>
</evidence>
<dbReference type="EMBL" id="BOPC01000053">
    <property type="protein sequence ID" value="GIJ28731.1"/>
    <property type="molecule type" value="Genomic_DNA"/>
</dbReference>
<dbReference type="Pfam" id="PF00005">
    <property type="entry name" value="ABC_tran"/>
    <property type="match status" value="1"/>
</dbReference>
<organism evidence="6 7">
    <name type="scientific">Micromonospora qiuiae</name>
    <dbReference type="NCBI Taxonomy" id="502268"/>
    <lineage>
        <taxon>Bacteria</taxon>
        <taxon>Bacillati</taxon>
        <taxon>Actinomycetota</taxon>
        <taxon>Actinomycetes</taxon>
        <taxon>Micromonosporales</taxon>
        <taxon>Micromonosporaceae</taxon>
        <taxon>Micromonospora</taxon>
    </lineage>
</organism>
<evidence type="ECO:0000256" key="1">
    <source>
        <dbReference type="ARBA" id="ARBA00005417"/>
    </source>
</evidence>
<evidence type="ECO:0000313" key="6">
    <source>
        <dbReference type="EMBL" id="GIJ28731.1"/>
    </source>
</evidence>
<sequence>MPGGAFRARRDGPRPTYRPDMITLRTLTKRFGNTAAVDELTVDIGPGRVTGFLGPNGAGKSTTMRLILGLDRPTAGQALIGGRPYHRLRRPLHEIGALLDARAVHPARSGRAHLSAMAASNGISERRVDEVLATVGLDERAAAKPARALSLGMGQRLGIAGALLGDPPVLMFDEPVNGLDPDGVRWIRQLTRSLAAEGRTVLISSHLMSEMQQTADWLVVLGRGRLIADAPTAQVIADSGVAVRVRSPRPEGLAAVADRLTAAGAVVEPAGTDELTVTGTTAERIGELAYELGVPLHELASHEASLERAFMALTADRVEYAARPARTGGASA</sequence>
<keyword evidence="4 6" id="KW-0067">ATP-binding</keyword>
<dbReference type="PANTHER" id="PTHR43335:SF4">
    <property type="entry name" value="ABC TRANSPORTER, ATP-BINDING PROTEIN"/>
    <property type="match status" value="1"/>
</dbReference>
<dbReference type="GO" id="GO:0005524">
    <property type="term" value="F:ATP binding"/>
    <property type="evidence" value="ECO:0007669"/>
    <property type="project" value="UniProtKB-KW"/>
</dbReference>
<dbReference type="PROSITE" id="PS50893">
    <property type="entry name" value="ABC_TRANSPORTER_2"/>
    <property type="match status" value="1"/>
</dbReference>
<keyword evidence="7" id="KW-1185">Reference proteome</keyword>
<evidence type="ECO:0000256" key="2">
    <source>
        <dbReference type="ARBA" id="ARBA00022448"/>
    </source>
</evidence>
<comment type="similarity">
    <text evidence="1">Belongs to the ABC transporter superfamily.</text>
</comment>
<dbReference type="PANTHER" id="PTHR43335">
    <property type="entry name" value="ABC TRANSPORTER, ATP-BINDING PROTEIN"/>
    <property type="match status" value="1"/>
</dbReference>
<dbReference type="SMART" id="SM00382">
    <property type="entry name" value="AAA"/>
    <property type="match status" value="1"/>
</dbReference>
<proteinExistence type="inferred from homology"/>
<dbReference type="InterPro" id="IPR027417">
    <property type="entry name" value="P-loop_NTPase"/>
</dbReference>